<accession>A0ABS6B141</accession>
<evidence type="ECO:0008006" key="3">
    <source>
        <dbReference type="Google" id="ProtNLM"/>
    </source>
</evidence>
<dbReference type="RefSeq" id="WP_215918744.1">
    <property type="nucleotide sequence ID" value="NZ_JAHKNI010000006.1"/>
</dbReference>
<gene>
    <name evidence="1" type="ORF">KO481_20300</name>
</gene>
<dbReference type="EMBL" id="JAHKNI010000006">
    <property type="protein sequence ID" value="MBU3063863.1"/>
    <property type="molecule type" value="Genomic_DNA"/>
</dbReference>
<dbReference type="Proteomes" id="UP000733379">
    <property type="component" value="Unassembled WGS sequence"/>
</dbReference>
<comment type="caution">
    <text evidence="1">The sequence shown here is derived from an EMBL/GenBank/DDBJ whole genome shotgun (WGS) entry which is preliminary data.</text>
</comment>
<organism evidence="1 2">
    <name type="scientific">Nocardia albiluteola</name>
    <dbReference type="NCBI Taxonomy" id="2842303"/>
    <lineage>
        <taxon>Bacteria</taxon>
        <taxon>Bacillati</taxon>
        <taxon>Actinomycetota</taxon>
        <taxon>Actinomycetes</taxon>
        <taxon>Mycobacteriales</taxon>
        <taxon>Nocardiaceae</taxon>
        <taxon>Nocardia</taxon>
    </lineage>
</organism>
<protein>
    <recommendedName>
        <fullName evidence="3">TetR family transcriptional regulator</fullName>
    </recommendedName>
</protein>
<reference evidence="1 2" key="1">
    <citation type="submission" date="2021-06" db="EMBL/GenBank/DDBJ databases">
        <title>Actinomycetes sequencing.</title>
        <authorList>
            <person name="Shan Q."/>
        </authorList>
    </citation>
    <scope>NUCLEOTIDE SEQUENCE [LARGE SCALE GENOMIC DNA]</scope>
    <source>
        <strain evidence="1 2">NEAU-G5</strain>
    </source>
</reference>
<name>A0ABS6B141_9NOCA</name>
<keyword evidence="2" id="KW-1185">Reference proteome</keyword>
<sequence length="49" mass="5252">MLITASISAWFGSWSSESIELAADGKARADPADLVDDLLGYLRAAIRRA</sequence>
<evidence type="ECO:0000313" key="2">
    <source>
        <dbReference type="Proteomes" id="UP000733379"/>
    </source>
</evidence>
<evidence type="ECO:0000313" key="1">
    <source>
        <dbReference type="EMBL" id="MBU3063863.1"/>
    </source>
</evidence>
<proteinExistence type="predicted"/>